<keyword evidence="3" id="KW-0812">Transmembrane</keyword>
<evidence type="ECO:0000313" key="4">
    <source>
        <dbReference type="Proteomes" id="UP000035642"/>
    </source>
</evidence>
<reference evidence="4" key="1">
    <citation type="submission" date="2012-09" db="EMBL/GenBank/DDBJ databases">
        <authorList>
            <person name="Martin A.A."/>
        </authorList>
    </citation>
    <scope>NUCLEOTIDE SEQUENCE</scope>
</reference>
<feature type="transmembrane region" description="Helical" evidence="3">
    <location>
        <begin position="41"/>
        <end position="61"/>
    </location>
</feature>
<proteinExistence type="predicted"/>
<dbReference type="InterPro" id="IPR051210">
    <property type="entry name" value="Ub_ligase/GEF_domain"/>
</dbReference>
<accession>A0A0K0CYU7</accession>
<evidence type="ECO:0000256" key="1">
    <source>
        <dbReference type="ARBA" id="ARBA00022737"/>
    </source>
</evidence>
<keyword evidence="4" id="KW-1185">Reference proteome</keyword>
<name>A0A0K0CYU7_ANGCA</name>
<dbReference type="Pfam" id="PF00415">
    <property type="entry name" value="RCC1"/>
    <property type="match status" value="1"/>
</dbReference>
<dbReference type="Proteomes" id="UP000035642">
    <property type="component" value="Unassembled WGS sequence"/>
</dbReference>
<keyword evidence="3" id="KW-0472">Membrane</keyword>
<dbReference type="PANTHER" id="PTHR22870">
    <property type="entry name" value="REGULATOR OF CHROMOSOME CONDENSATION"/>
    <property type="match status" value="1"/>
</dbReference>
<dbReference type="AlphaFoldDB" id="A0A0K0CYU7"/>
<dbReference type="SUPFAM" id="SSF50985">
    <property type="entry name" value="RCC1/BLIP-II"/>
    <property type="match status" value="1"/>
</dbReference>
<reference evidence="5" key="2">
    <citation type="submission" date="2017-02" db="UniProtKB">
        <authorList>
            <consortium name="WormBaseParasite"/>
        </authorList>
    </citation>
    <scope>IDENTIFICATION</scope>
</reference>
<evidence type="ECO:0000256" key="2">
    <source>
        <dbReference type="PROSITE-ProRule" id="PRU00235"/>
    </source>
</evidence>
<evidence type="ECO:0000313" key="5">
    <source>
        <dbReference type="WBParaSite" id="ACAC_0000285001-mRNA-1"/>
    </source>
</evidence>
<dbReference type="Gene3D" id="2.130.10.30">
    <property type="entry name" value="Regulator of chromosome condensation 1/beta-lactamase-inhibitor protein II"/>
    <property type="match status" value="1"/>
</dbReference>
<feature type="repeat" description="RCC1" evidence="2">
    <location>
        <begin position="106"/>
        <end position="158"/>
    </location>
</feature>
<dbReference type="PROSITE" id="PS50012">
    <property type="entry name" value="RCC1_3"/>
    <property type="match status" value="1"/>
</dbReference>
<dbReference type="InterPro" id="IPR000408">
    <property type="entry name" value="Reg_chr_condens"/>
</dbReference>
<organism evidence="4 5">
    <name type="scientific">Angiostrongylus cantonensis</name>
    <name type="common">Rat lungworm</name>
    <dbReference type="NCBI Taxonomy" id="6313"/>
    <lineage>
        <taxon>Eukaryota</taxon>
        <taxon>Metazoa</taxon>
        <taxon>Ecdysozoa</taxon>
        <taxon>Nematoda</taxon>
        <taxon>Chromadorea</taxon>
        <taxon>Rhabditida</taxon>
        <taxon>Rhabditina</taxon>
        <taxon>Rhabditomorpha</taxon>
        <taxon>Strongyloidea</taxon>
        <taxon>Metastrongylidae</taxon>
        <taxon>Angiostrongylus</taxon>
    </lineage>
</organism>
<dbReference type="WBParaSite" id="ACAC_0000285001-mRNA-1">
    <property type="protein sequence ID" value="ACAC_0000285001-mRNA-1"/>
    <property type="gene ID" value="ACAC_0000285001"/>
</dbReference>
<keyword evidence="3" id="KW-1133">Transmembrane helix</keyword>
<sequence>MFSTKALWVQLQILDASCLRTTALSVVEFRYLVFWMRGRNFILAVLNPFFAAAFLPSYAMAVGENSSFTLGVPSDGPVWETRKVPLENVKKVSMSTNHTLFLTHKGEVFACGATTNFDTGEDSGKLVVSPVQIRFPEENSPIIDIAAGPNHSVFITKKTVFTNADCTLVRSSGTQHQANGHLWIVGKTPCKVEETFRLVDNGIYAMVRKNITHFGINSELAVLFYAAGLYVAPVAVALVNYPNRGLQDLKVTITNNNGILNYTFDPDSASLPLEPCVVSISGFLVDIHCVDYHVTTKGDVFLLGYPCGCKRDFCTLFRGKVVVVEEKVIDDGFIEAYSKESKISGLRILLLLQEVPGAHIVTSFSCSPDGKNLIYVTNSSTTHRSEQWRTADLTEQVGNLMCAKVFYDYLVYNENRVVRSGVFTKSVVGNVCRVLGVACIVKDGFYQIGEPLQSLEDLMVFHNCLLISEEGVEIKFIREVLELQSSYFTVALSYQKSGSAPRLHLCASEQMIRRTLLGIINQNYFRCLQLHELVELLQFLDQYLLNAVAADVLRVIFERVNEFNVGFVFNLYEMLPQVRLLLAEHLFYNLHLVCLWKNSASASIDLIRE</sequence>
<keyword evidence="1" id="KW-0677">Repeat</keyword>
<dbReference type="InterPro" id="IPR009091">
    <property type="entry name" value="RCC1/BLIP-II"/>
</dbReference>
<dbReference type="PANTHER" id="PTHR22870:SF408">
    <property type="entry name" value="OS09G0560450 PROTEIN"/>
    <property type="match status" value="1"/>
</dbReference>
<protein>
    <submittedName>
        <fullName evidence="5">Mic1 domain-containing protein</fullName>
    </submittedName>
</protein>
<evidence type="ECO:0000256" key="3">
    <source>
        <dbReference type="SAM" id="Phobius"/>
    </source>
</evidence>